<name>A0AAV3YBA8_9GAST</name>
<keyword evidence="3" id="KW-1185">Reference proteome</keyword>
<feature type="region of interest" description="Disordered" evidence="1">
    <location>
        <begin position="1"/>
        <end position="25"/>
    </location>
</feature>
<organism evidence="2 3">
    <name type="scientific">Plakobranchus ocellatus</name>
    <dbReference type="NCBI Taxonomy" id="259542"/>
    <lineage>
        <taxon>Eukaryota</taxon>
        <taxon>Metazoa</taxon>
        <taxon>Spiralia</taxon>
        <taxon>Lophotrochozoa</taxon>
        <taxon>Mollusca</taxon>
        <taxon>Gastropoda</taxon>
        <taxon>Heterobranchia</taxon>
        <taxon>Euthyneura</taxon>
        <taxon>Panpulmonata</taxon>
        <taxon>Sacoglossa</taxon>
        <taxon>Placobranchoidea</taxon>
        <taxon>Plakobranchidae</taxon>
        <taxon>Plakobranchus</taxon>
    </lineage>
</organism>
<protein>
    <submittedName>
        <fullName evidence="2">Uncharacterized protein</fullName>
    </submittedName>
</protein>
<evidence type="ECO:0000256" key="1">
    <source>
        <dbReference type="SAM" id="MobiDB-lite"/>
    </source>
</evidence>
<sequence length="112" mass="12479">MQRKKGQRHRDTATPSRRNSTARHFGDVAKCVDAAGPNNNMMTRHIIAAAQHIGAAIQHNYSTTQHIAAVIQDIAVSTRLSDNDIRRLADFLFTSDEDFNDTDSEIGQMLDD</sequence>
<proteinExistence type="predicted"/>
<evidence type="ECO:0000313" key="2">
    <source>
        <dbReference type="EMBL" id="GFN79779.1"/>
    </source>
</evidence>
<evidence type="ECO:0000313" key="3">
    <source>
        <dbReference type="Proteomes" id="UP000735302"/>
    </source>
</evidence>
<dbReference type="AlphaFoldDB" id="A0AAV3YBA8"/>
<reference evidence="2 3" key="1">
    <citation type="journal article" date="2021" name="Elife">
        <title>Chloroplast acquisition without the gene transfer in kleptoplastic sea slugs, Plakobranchus ocellatus.</title>
        <authorList>
            <person name="Maeda T."/>
            <person name="Takahashi S."/>
            <person name="Yoshida T."/>
            <person name="Shimamura S."/>
            <person name="Takaki Y."/>
            <person name="Nagai Y."/>
            <person name="Toyoda A."/>
            <person name="Suzuki Y."/>
            <person name="Arimoto A."/>
            <person name="Ishii H."/>
            <person name="Satoh N."/>
            <person name="Nishiyama T."/>
            <person name="Hasebe M."/>
            <person name="Maruyama T."/>
            <person name="Minagawa J."/>
            <person name="Obokata J."/>
            <person name="Shigenobu S."/>
        </authorList>
    </citation>
    <scope>NUCLEOTIDE SEQUENCE [LARGE SCALE GENOMIC DNA]</scope>
</reference>
<accession>A0AAV3YBA8</accession>
<comment type="caution">
    <text evidence="2">The sequence shown here is derived from an EMBL/GenBank/DDBJ whole genome shotgun (WGS) entry which is preliminary data.</text>
</comment>
<dbReference type="EMBL" id="BLXT01000740">
    <property type="protein sequence ID" value="GFN79779.1"/>
    <property type="molecule type" value="Genomic_DNA"/>
</dbReference>
<gene>
    <name evidence="2" type="ORF">PoB_000628500</name>
</gene>
<dbReference type="Proteomes" id="UP000735302">
    <property type="component" value="Unassembled WGS sequence"/>
</dbReference>